<keyword evidence="18" id="KW-0325">Glycoprotein</keyword>
<evidence type="ECO:0000256" key="19">
    <source>
        <dbReference type="ARBA" id="ARBA00023298"/>
    </source>
</evidence>
<dbReference type="SMART" id="SM00192">
    <property type="entry name" value="LDLa"/>
    <property type="match status" value="1"/>
</dbReference>
<comment type="function">
    <text evidence="20">Pore-forming component of the membrane attack complex (MAC), a multiprotein complex activated by the complement cascade, which inserts into a target cell membrane and forms a pore, leading to target cell membrane rupture and cell lysis. The MAC is initiated by proteolytic cleavage of C5 into complement C5b in response to the classical, alternative, lectin and GZMK complement pathways. The complement pathways consist in a cascade of proteins that leads to phagocytosis and breakdown of pathogens and signaling that strengthens the adaptive immune system. Constitutes the pore-forming subunit of the MAC complex: during MAC assembly, C9 associates with the C5b8 intermediate complex, and polymerizes to complete the pore.</text>
</comment>
<evidence type="ECO:0000259" key="24">
    <source>
        <dbReference type="PROSITE" id="PS51412"/>
    </source>
</evidence>
<evidence type="ECO:0000256" key="10">
    <source>
        <dbReference type="ARBA" id="ARBA00022692"/>
    </source>
</evidence>
<dbReference type="PRINTS" id="PR00764">
    <property type="entry name" value="COMPLEMENTC9"/>
</dbReference>
<accession>A0A9F7RCX8</accession>
<evidence type="ECO:0000256" key="22">
    <source>
        <dbReference type="PROSITE-ProRule" id="PRU00124"/>
    </source>
</evidence>
<keyword evidence="8" id="KW-1052">Target cell membrane</keyword>
<dbReference type="CTD" id="735"/>
<dbReference type="Pfam" id="PF01823">
    <property type="entry name" value="MACPF"/>
    <property type="match status" value="1"/>
</dbReference>
<dbReference type="SUPFAM" id="SSF82895">
    <property type="entry name" value="TSP-1 type 1 repeat"/>
    <property type="match status" value="2"/>
</dbReference>
<dbReference type="PROSITE" id="PS50092">
    <property type="entry name" value="TSP1"/>
    <property type="match status" value="2"/>
</dbReference>
<evidence type="ECO:0000256" key="9">
    <source>
        <dbReference type="ARBA" id="ARBA00022588"/>
    </source>
</evidence>
<evidence type="ECO:0000256" key="21">
    <source>
        <dbReference type="ARBA" id="ARBA00093512"/>
    </source>
</evidence>
<keyword evidence="16 22" id="KW-1015">Disulfide bond</keyword>
<evidence type="ECO:0000256" key="3">
    <source>
        <dbReference type="ARBA" id="ARBA00009214"/>
    </source>
</evidence>
<keyword evidence="14" id="KW-0473">Membrane attack complex</keyword>
<proteinExistence type="inferred from homology"/>
<evidence type="ECO:0000256" key="4">
    <source>
        <dbReference type="ARBA" id="ARBA00018261"/>
    </source>
</evidence>
<keyword evidence="7" id="KW-0245">EGF-like domain</keyword>
<keyword evidence="9" id="KW-0399">Innate immunity</keyword>
<evidence type="ECO:0000256" key="15">
    <source>
        <dbReference type="ARBA" id="ARBA00023136"/>
    </source>
</evidence>
<comment type="subcellular location">
    <subcellularLocation>
        <location evidence="2">Secreted</location>
    </subcellularLocation>
    <subcellularLocation>
        <location evidence="1">Target cell membrane</location>
        <topology evidence="1">Multi-pass membrane protein</topology>
    </subcellularLocation>
</comment>
<evidence type="ECO:0000256" key="6">
    <source>
        <dbReference type="ARBA" id="ARBA00022525"/>
    </source>
</evidence>
<dbReference type="GO" id="GO:0044218">
    <property type="term" value="C:other organism cell membrane"/>
    <property type="evidence" value="ECO:0007669"/>
    <property type="project" value="UniProtKB-KW"/>
</dbReference>
<sequence>MGYSRSTYQCDYQVSTYFWPYSVGGWKTRCTKDPPHTNRHQSTSPGRSLTMRMLMLTALFTYCFLQLTAGMSVGDFMQGSKREAREVREPIRIDCKMTAWTMWAPCDPCTKTMHRSRGIEIFGQFGGQRCIQPIGEKKPCKPTTQCVEDPLPVCSTNEFLCESGFCIKRRLVCNGDNDCDDSTDEDECNKIRSPCGNVAVSESDIGLDAGYGINILGTGPRMNPFNNKVYNGICDRVKEPSTLSYNRLPWNVAVINYETLVEETTSKEVYKDTHSLLSEITQDITSQTSIGLSFKFTPTDSSAQNNLTQPVSVTAGFDSGTEKREMIKTMTDHSTTKEKSFFRVKGKVQLGTYRMRSRGLEVSQLFLDDVDALPLEYEKGQYFGFLEDYGTHYTKNGRVGGEYELVYVLNNKAITDKKKTESLLKDCLKIGINLNFQLTEGEVQPGTSNSDKCTELKHDYTVADESEPLIDKVISAVKGGSPKSAAAMKSGLSKDVVLNWSHYVEWAATLSDLPALIHSDPEPIYNAIPLNFPDAQPRRENLQRALNEYMAEYSVCKCQPCQNGGTVAQVDGNCICLCPLHFEGLACQTIRHELIKDKDQPIEQLGNWGCWSSWSSCSGGRQSRTRSCKTGGIAGVTCKGDTVSEEYC</sequence>
<protein>
    <recommendedName>
        <fullName evidence="4">Complement component C9</fullName>
    </recommendedName>
</protein>
<evidence type="ECO:0000256" key="14">
    <source>
        <dbReference type="ARBA" id="ARBA00023058"/>
    </source>
</evidence>
<keyword evidence="6" id="KW-0964">Secreted</keyword>
<reference evidence="25" key="1">
    <citation type="journal article" date="2016" name="Nat. Commun.">
        <title>The channel catfish genome sequence provides insights into the evolution of scale formation in teleosts.</title>
        <authorList>
            <person name="Liu Z."/>
            <person name="Liu S."/>
            <person name="Yao J."/>
            <person name="Bao L."/>
            <person name="Zhang J."/>
            <person name="Li Y."/>
            <person name="Jiang C."/>
            <person name="Sun L."/>
            <person name="Wang R."/>
            <person name="Zhang Y."/>
            <person name="Zhou T."/>
            <person name="Zeng Q."/>
            <person name="Fu Q."/>
            <person name="Gao S."/>
            <person name="Li N."/>
            <person name="Koren S."/>
            <person name="Jiang Y."/>
            <person name="Zimin A."/>
            <person name="Xu P."/>
            <person name="Phillippy A.M."/>
            <person name="Geng X."/>
            <person name="Song L."/>
            <person name="Sun F."/>
            <person name="Li C."/>
            <person name="Wang X."/>
            <person name="Chen A."/>
            <person name="Jin Y."/>
            <person name="Yuan Z."/>
            <person name="Yang Y."/>
            <person name="Tan S."/>
            <person name="Peatman E."/>
            <person name="Lu J."/>
            <person name="Qin Z."/>
            <person name="Dunham R."/>
            <person name="Li Z."/>
            <person name="Sonstegard T."/>
            <person name="Feng J."/>
            <person name="Danzmann R.G."/>
            <person name="Schroeder S."/>
            <person name="Scheffler B."/>
            <person name="Duke M.V."/>
            <person name="Ballard L."/>
            <person name="Kucuktas H."/>
            <person name="Kaltenboeck L."/>
            <person name="Liu H."/>
            <person name="Armbruster J."/>
            <person name="Xie Y."/>
            <person name="Kirby M.L."/>
            <person name="Tian Y."/>
            <person name="Flanagan M.E."/>
            <person name="Mu W."/>
            <person name="Waldbieser G.C."/>
        </authorList>
    </citation>
    <scope>NUCLEOTIDE SEQUENCE [LARGE SCALE GENOMIC DNA]</scope>
    <source>
        <strain evidence="25">SDA103</strain>
    </source>
</reference>
<dbReference type="PANTHER" id="PTHR45742">
    <property type="entry name" value="COMPLEMENT COMPONENT C6"/>
    <property type="match status" value="1"/>
</dbReference>
<keyword evidence="19" id="KW-1053">Target membrane</keyword>
<dbReference type="RefSeq" id="XP_053532943.1">
    <property type="nucleotide sequence ID" value="XM_053676968.1"/>
</dbReference>
<evidence type="ECO:0000256" key="5">
    <source>
        <dbReference type="ARBA" id="ARBA00022452"/>
    </source>
</evidence>
<evidence type="ECO:0000256" key="13">
    <source>
        <dbReference type="ARBA" id="ARBA00022875"/>
    </source>
</evidence>
<evidence type="ECO:0000256" key="17">
    <source>
        <dbReference type="ARBA" id="ARBA00023162"/>
    </source>
</evidence>
<name>A0A9F7RCX8_ICTPU</name>
<keyword evidence="13" id="KW-0180">Complement pathway</keyword>
<dbReference type="GO" id="GO:0005576">
    <property type="term" value="C:extracellular region"/>
    <property type="evidence" value="ECO:0007669"/>
    <property type="project" value="UniProtKB-SubCell"/>
</dbReference>
<dbReference type="Gene3D" id="4.10.400.10">
    <property type="entry name" value="Low-density Lipoprotein Receptor"/>
    <property type="match status" value="1"/>
</dbReference>
<dbReference type="Pfam" id="PF00057">
    <property type="entry name" value="Ldl_recept_a"/>
    <property type="match status" value="1"/>
</dbReference>
<dbReference type="CDD" id="cd00112">
    <property type="entry name" value="LDLa"/>
    <property type="match status" value="1"/>
</dbReference>
<dbReference type="AlphaFoldDB" id="A0A9F7RCX8"/>
<dbReference type="Proteomes" id="UP000221080">
    <property type="component" value="Chromosome 28"/>
</dbReference>
<keyword evidence="12" id="KW-0391">Immunity</keyword>
<dbReference type="PROSITE" id="PS50068">
    <property type="entry name" value="LDLRA_2"/>
    <property type="match status" value="1"/>
</dbReference>
<comment type="subunit">
    <text evidence="21">Homooligomer; about 20 C9 chains oligomerize to give rise to a huge beta-barrel that forms a 100 Angstrom diameter pore in target membranes. Component of the membrane attack complex (MAC), composed of complement C5b, C6, C7, C8A, C8B, C8G and multiple copies of the pore-forming subunit C9.</text>
</comment>
<evidence type="ECO:0000313" key="25">
    <source>
        <dbReference type="Proteomes" id="UP000221080"/>
    </source>
</evidence>
<evidence type="ECO:0000256" key="7">
    <source>
        <dbReference type="ARBA" id="ARBA00022536"/>
    </source>
</evidence>
<dbReference type="GO" id="GO:0005579">
    <property type="term" value="C:membrane attack complex"/>
    <property type="evidence" value="ECO:0007669"/>
    <property type="project" value="UniProtKB-KW"/>
</dbReference>
<dbReference type="InterPro" id="IPR020863">
    <property type="entry name" value="MACPF_CS"/>
</dbReference>
<evidence type="ECO:0000256" key="20">
    <source>
        <dbReference type="ARBA" id="ARBA00093294"/>
    </source>
</evidence>
<dbReference type="GO" id="GO:0006957">
    <property type="term" value="P:complement activation, alternative pathway"/>
    <property type="evidence" value="ECO:0007669"/>
    <property type="project" value="UniProtKB-KW"/>
</dbReference>
<reference evidence="26" key="2">
    <citation type="submission" date="2025-08" db="UniProtKB">
        <authorList>
            <consortium name="RefSeq"/>
        </authorList>
    </citation>
    <scope>IDENTIFICATION</scope>
    <source>
        <tissue evidence="26">Blood</tissue>
    </source>
</reference>
<keyword evidence="11" id="KW-0204">Cytolysis</keyword>
<dbReference type="GO" id="GO:0031640">
    <property type="term" value="P:killing of cells of another organism"/>
    <property type="evidence" value="ECO:0007669"/>
    <property type="project" value="UniProtKB-KW"/>
</dbReference>
<dbReference type="SUPFAM" id="SSF57196">
    <property type="entry name" value="EGF/Laminin"/>
    <property type="match status" value="1"/>
</dbReference>
<keyword evidence="17" id="KW-0179">Complement alternate pathway</keyword>
<feature type="transmembrane region" description="Helical" evidence="23">
    <location>
        <begin position="53"/>
        <end position="73"/>
    </location>
</feature>
<organism evidence="25 26">
    <name type="scientific">Ictalurus punctatus</name>
    <name type="common">Channel catfish</name>
    <name type="synonym">Silurus punctatus</name>
    <dbReference type="NCBI Taxonomy" id="7998"/>
    <lineage>
        <taxon>Eukaryota</taxon>
        <taxon>Metazoa</taxon>
        <taxon>Chordata</taxon>
        <taxon>Craniata</taxon>
        <taxon>Vertebrata</taxon>
        <taxon>Euteleostomi</taxon>
        <taxon>Actinopterygii</taxon>
        <taxon>Neopterygii</taxon>
        <taxon>Teleostei</taxon>
        <taxon>Ostariophysi</taxon>
        <taxon>Siluriformes</taxon>
        <taxon>Ictaluridae</taxon>
        <taxon>Ictalurus</taxon>
    </lineage>
</organism>
<dbReference type="PROSITE" id="PS00279">
    <property type="entry name" value="MACPF_1"/>
    <property type="match status" value="1"/>
</dbReference>
<dbReference type="GO" id="GO:0006958">
    <property type="term" value="P:complement activation, classical pathway"/>
    <property type="evidence" value="ECO:0007669"/>
    <property type="project" value="UniProtKB-KW"/>
</dbReference>
<feature type="disulfide bond" evidence="22">
    <location>
        <begin position="173"/>
        <end position="188"/>
    </location>
</feature>
<feature type="domain" description="MACPF" evidence="24">
    <location>
        <begin position="191"/>
        <end position="557"/>
    </location>
</feature>
<evidence type="ECO:0000256" key="2">
    <source>
        <dbReference type="ARBA" id="ARBA00004613"/>
    </source>
</evidence>
<keyword evidence="5" id="KW-1134">Transmembrane beta strand</keyword>
<dbReference type="OrthoDB" id="10037824at2759"/>
<evidence type="ECO:0000256" key="16">
    <source>
        <dbReference type="ARBA" id="ARBA00023157"/>
    </source>
</evidence>
<comment type="similarity">
    <text evidence="3">Belongs to the complement C6/C7/C8/C9 family.</text>
</comment>
<evidence type="ECO:0000256" key="1">
    <source>
        <dbReference type="ARBA" id="ARBA00004276"/>
    </source>
</evidence>
<dbReference type="InterPro" id="IPR036383">
    <property type="entry name" value="TSP1_rpt_sf"/>
</dbReference>
<evidence type="ECO:0000313" key="26">
    <source>
        <dbReference type="RefSeq" id="XP_053532943.1"/>
    </source>
</evidence>
<keyword evidence="25" id="KW-1185">Reference proteome</keyword>
<keyword evidence="10 23" id="KW-0812">Transmembrane</keyword>
<feature type="disulfide bond" evidence="22">
    <location>
        <begin position="154"/>
        <end position="166"/>
    </location>
</feature>
<evidence type="ECO:0000256" key="23">
    <source>
        <dbReference type="SAM" id="Phobius"/>
    </source>
</evidence>
<evidence type="ECO:0000256" key="8">
    <source>
        <dbReference type="ARBA" id="ARBA00022537"/>
    </source>
</evidence>
<dbReference type="SUPFAM" id="SSF57424">
    <property type="entry name" value="LDL receptor-like module"/>
    <property type="match status" value="1"/>
</dbReference>
<evidence type="ECO:0000256" key="18">
    <source>
        <dbReference type="ARBA" id="ARBA00023180"/>
    </source>
</evidence>
<keyword evidence="23" id="KW-1133">Transmembrane helix</keyword>
<dbReference type="InterPro" id="IPR023415">
    <property type="entry name" value="LDLR_class-A_CS"/>
</dbReference>
<dbReference type="KEGG" id="ipu:108260268"/>
<gene>
    <name evidence="26" type="primary">c9</name>
</gene>
<dbReference type="GeneID" id="108260268"/>
<dbReference type="SMART" id="SM00457">
    <property type="entry name" value="MACPF"/>
    <property type="match status" value="1"/>
</dbReference>
<dbReference type="InterPro" id="IPR020864">
    <property type="entry name" value="MACPF"/>
</dbReference>
<dbReference type="InterPro" id="IPR036055">
    <property type="entry name" value="LDL_receptor-like_sf"/>
</dbReference>
<dbReference type="Gene3D" id="2.10.25.10">
    <property type="entry name" value="Laminin"/>
    <property type="match status" value="1"/>
</dbReference>
<dbReference type="InterPro" id="IPR000884">
    <property type="entry name" value="TSP1_rpt"/>
</dbReference>
<dbReference type="InterPro" id="IPR001862">
    <property type="entry name" value="MAC_perforin"/>
</dbReference>
<evidence type="ECO:0000256" key="11">
    <source>
        <dbReference type="ARBA" id="ARBA00022852"/>
    </source>
</evidence>
<feature type="disulfide bond" evidence="22">
    <location>
        <begin position="161"/>
        <end position="179"/>
    </location>
</feature>
<keyword evidence="15 23" id="KW-0472">Membrane</keyword>
<evidence type="ECO:0000256" key="12">
    <source>
        <dbReference type="ARBA" id="ARBA00022859"/>
    </source>
</evidence>
<dbReference type="InterPro" id="IPR002172">
    <property type="entry name" value="LDrepeatLR_classA_rpt"/>
</dbReference>
<dbReference type="PROSITE" id="PS51412">
    <property type="entry name" value="MACPF_2"/>
    <property type="match status" value="1"/>
</dbReference>
<dbReference type="PANTHER" id="PTHR45742:SF3">
    <property type="entry name" value="COMPLEMENT COMPONENT C9"/>
    <property type="match status" value="1"/>
</dbReference>
<dbReference type="PROSITE" id="PS01209">
    <property type="entry name" value="LDLRA_1"/>
    <property type="match status" value="1"/>
</dbReference>